<dbReference type="EMBL" id="CAWUPB010000079">
    <property type="protein sequence ID" value="CAK7323288.1"/>
    <property type="molecule type" value="Genomic_DNA"/>
</dbReference>
<evidence type="ECO:0000256" key="7">
    <source>
        <dbReference type="ARBA" id="ARBA00023136"/>
    </source>
</evidence>
<evidence type="ECO:0000256" key="5">
    <source>
        <dbReference type="ARBA" id="ARBA00022842"/>
    </source>
</evidence>
<dbReference type="PRINTS" id="PR00119">
    <property type="entry name" value="CATATPASE"/>
</dbReference>
<comment type="caution">
    <text evidence="12">The sequence shown here is derived from an EMBL/GenBank/DDBJ whole genome shotgun (WGS) entry which is preliminary data.</text>
</comment>
<feature type="transmembrane region" description="Helical" evidence="9">
    <location>
        <begin position="306"/>
        <end position="331"/>
    </location>
</feature>
<keyword evidence="4" id="KW-0106">Calcium</keyword>
<dbReference type="GO" id="GO:0000166">
    <property type="term" value="F:nucleotide binding"/>
    <property type="evidence" value="ECO:0007669"/>
    <property type="project" value="InterPro"/>
</dbReference>
<keyword evidence="2 9" id="KW-0812">Transmembrane</keyword>
<keyword evidence="6 9" id="KW-1133">Transmembrane helix</keyword>
<feature type="domain" description="Cation-transporting P-type ATPase C-terminal" evidence="11">
    <location>
        <begin position="790"/>
        <end position="956"/>
    </location>
</feature>
<dbReference type="InterPro" id="IPR008250">
    <property type="entry name" value="ATPase_P-typ_transduc_dom_A_sf"/>
</dbReference>
<keyword evidence="3" id="KW-0479">Metal-binding</keyword>
<feature type="domain" description="P-type ATPase A" evidence="10">
    <location>
        <begin position="200"/>
        <end position="290"/>
    </location>
</feature>
<evidence type="ECO:0000256" key="4">
    <source>
        <dbReference type="ARBA" id="ARBA00022837"/>
    </source>
</evidence>
<dbReference type="Proteomes" id="UP001314170">
    <property type="component" value="Unassembled WGS sequence"/>
</dbReference>
<keyword evidence="5" id="KW-0460">Magnesium</keyword>
<evidence type="ECO:0000256" key="2">
    <source>
        <dbReference type="ARBA" id="ARBA00022692"/>
    </source>
</evidence>
<dbReference type="InterPro" id="IPR023299">
    <property type="entry name" value="ATPase_P-typ_cyto_dom_N"/>
</dbReference>
<feature type="transmembrane region" description="Helical" evidence="9">
    <location>
        <begin position="141"/>
        <end position="159"/>
    </location>
</feature>
<dbReference type="Gene3D" id="3.40.1110.10">
    <property type="entry name" value="Calcium-transporting ATPase, cytoplasmic domain N"/>
    <property type="match status" value="1"/>
</dbReference>
<evidence type="ECO:0000313" key="13">
    <source>
        <dbReference type="Proteomes" id="UP001314170"/>
    </source>
</evidence>
<feature type="transmembrane region" description="Helical" evidence="9">
    <location>
        <begin position="371"/>
        <end position="393"/>
    </location>
</feature>
<evidence type="ECO:0000313" key="12">
    <source>
        <dbReference type="EMBL" id="CAK7323288.1"/>
    </source>
</evidence>
<feature type="transmembrane region" description="Helical" evidence="9">
    <location>
        <begin position="904"/>
        <end position="927"/>
    </location>
</feature>
<evidence type="ECO:0000259" key="10">
    <source>
        <dbReference type="Pfam" id="PF00122"/>
    </source>
</evidence>
<dbReference type="GO" id="GO:0005388">
    <property type="term" value="F:P-type calcium transporter activity"/>
    <property type="evidence" value="ECO:0007669"/>
    <property type="project" value="TreeGrafter"/>
</dbReference>
<organism evidence="12 13">
    <name type="scientific">Dovyalis caffra</name>
    <dbReference type="NCBI Taxonomy" id="77055"/>
    <lineage>
        <taxon>Eukaryota</taxon>
        <taxon>Viridiplantae</taxon>
        <taxon>Streptophyta</taxon>
        <taxon>Embryophyta</taxon>
        <taxon>Tracheophyta</taxon>
        <taxon>Spermatophyta</taxon>
        <taxon>Magnoliopsida</taxon>
        <taxon>eudicotyledons</taxon>
        <taxon>Gunneridae</taxon>
        <taxon>Pentapetalae</taxon>
        <taxon>rosids</taxon>
        <taxon>fabids</taxon>
        <taxon>Malpighiales</taxon>
        <taxon>Salicaceae</taxon>
        <taxon>Flacourtieae</taxon>
        <taxon>Dovyalis</taxon>
    </lineage>
</organism>
<evidence type="ECO:0000256" key="3">
    <source>
        <dbReference type="ARBA" id="ARBA00022723"/>
    </source>
</evidence>
<dbReference type="AlphaFoldDB" id="A0AAV1QQM5"/>
<protein>
    <recommendedName>
        <fullName evidence="14">Calcium-transporting ATPase</fullName>
    </recommendedName>
</protein>
<feature type="transmembrane region" description="Helical" evidence="9">
    <location>
        <begin position="165"/>
        <end position="185"/>
    </location>
</feature>
<dbReference type="SUPFAM" id="SSF81665">
    <property type="entry name" value="Calcium ATPase, transmembrane domain M"/>
    <property type="match status" value="1"/>
</dbReference>
<keyword evidence="7 9" id="KW-0472">Membrane</keyword>
<reference evidence="12 13" key="1">
    <citation type="submission" date="2024-01" db="EMBL/GenBank/DDBJ databases">
        <authorList>
            <person name="Waweru B."/>
        </authorList>
    </citation>
    <scope>NUCLEOTIDE SEQUENCE [LARGE SCALE GENOMIC DNA]</scope>
</reference>
<dbReference type="InterPro" id="IPR006068">
    <property type="entry name" value="ATPase_P-typ_cation-transptr_C"/>
</dbReference>
<dbReference type="Pfam" id="PF00122">
    <property type="entry name" value="E1-E2_ATPase"/>
    <property type="match status" value="1"/>
</dbReference>
<evidence type="ECO:0000256" key="1">
    <source>
        <dbReference type="ARBA" id="ARBA00004370"/>
    </source>
</evidence>
<dbReference type="InterPro" id="IPR059000">
    <property type="entry name" value="ATPase_P-type_domA"/>
</dbReference>
<evidence type="ECO:0000259" key="11">
    <source>
        <dbReference type="Pfam" id="PF00689"/>
    </source>
</evidence>
<gene>
    <name evidence="12" type="ORF">DCAF_LOCUS911</name>
</gene>
<evidence type="ECO:0000256" key="8">
    <source>
        <dbReference type="SAM" id="MobiDB-lite"/>
    </source>
</evidence>
<evidence type="ECO:0000256" key="6">
    <source>
        <dbReference type="ARBA" id="ARBA00022989"/>
    </source>
</evidence>
<comment type="subcellular location">
    <subcellularLocation>
        <location evidence="1">Membrane</location>
    </subcellularLocation>
</comment>
<dbReference type="SUPFAM" id="SSF81653">
    <property type="entry name" value="Calcium ATPase, transduction domain A"/>
    <property type="match status" value="1"/>
</dbReference>
<dbReference type="GO" id="GO:0046872">
    <property type="term" value="F:metal ion binding"/>
    <property type="evidence" value="ECO:0007669"/>
    <property type="project" value="UniProtKB-KW"/>
</dbReference>
<accession>A0AAV1QQM5</accession>
<dbReference type="Gene3D" id="1.20.1110.10">
    <property type="entry name" value="Calcium-transporting ATPase, transmembrane domain"/>
    <property type="match status" value="2"/>
</dbReference>
<sequence length="1042" mass="114018">MTSVLEILKTTIPAAISATLQSSFEFLKAALPGFFSIAENDTEETLASPSDDMAPRVTLVVVASDHRDHEQRNSNAKLQRASIAETVKAKDFESLHEFGGIQRIAEALDSDINTGIPAGNTITKAPLKAFIQFPLKSFDSGIVFLLLVSTMLSLVSMIMQKGSNGWLEGGIVLLAMLILVIAPALRNYWKQKLPENGRTVVEVIRGACHQQILPSNVLVGDVVCLERGHLLPADGLLISGQLLVLNDGSESTVNDQNPFLLYGSIVVNGSGCMLVTSVGENTVWRETISNVDESKKQRLQAQLGKVITCLEVVGLVISILITGITILTLILKKDIQNPQLPDSKGKPKMVEEIIDSIKRVSVQSTGKIASLAIYLIGAVEGFPFFLALAISFWNKKALCGRAYAQQPSACVSMGSVTTIITDKTSLPTLEMLEVDTFCIADEIISQDTVIDSHVLEAICNGISVPIVQSPSTSMDSFLLSWATWNLGLKMENLEQISCVGVMMVEGKNPNEEGNGVLTRRNEGDGAMSLQWRGHPTTILAMCSRYYDSKGAIHDMDAQKRNMFQKIIGDMQSKKLKTIAFGYRQVDAPALEGSNLILLGMMGMKDLCLQDTKDAMEVYRDAGVNIILVSRDDNLSGLKNVAHQTGLLTPNSDAIVIHAETFRAWTDEERMETVDKIAVMGNASPSDRLRLVKCLKEKEEVVAVVGATINDVPSLKQADLGIAMGKWSTKMARESSGISAWDGDFMFLTTLIGYGRCAYKNIQKYIQLEVTILAAWLSVSFVMAASTENTITTVQFVWINFIMTALGGLALLTQPESEKLMQNPPTGRTKRLITNAMWRNIVTQVSYQIAMQVTFCFKGQALLGINGKVSKIIAFHTYALCQVFNILNAREPEMKNVFKGIRQHVYFWVAVFLAVALQEVFMLIAHIFSHDAWLNWRHQGFCFLIGALCLAVDSGTKCISGFTMDILTGWPFSLRPRTCTSMLSSGISESASVIELPEIFPNNNISKLASSVEDPPSNDNLSESIDRNLDLPPVDSDATALPT</sequence>
<feature type="transmembrane region" description="Helical" evidence="9">
    <location>
        <begin position="790"/>
        <end position="811"/>
    </location>
</feature>
<dbReference type="SUPFAM" id="SSF56784">
    <property type="entry name" value="HAD-like"/>
    <property type="match status" value="1"/>
</dbReference>
<name>A0AAV1QQM5_9ROSI</name>
<dbReference type="InterPro" id="IPR036412">
    <property type="entry name" value="HAD-like_sf"/>
</dbReference>
<dbReference type="Gene3D" id="3.40.50.1000">
    <property type="entry name" value="HAD superfamily/HAD-like"/>
    <property type="match status" value="1"/>
</dbReference>
<dbReference type="PANTHER" id="PTHR24093">
    <property type="entry name" value="CATION TRANSPORTING ATPASE"/>
    <property type="match status" value="1"/>
</dbReference>
<dbReference type="InterPro" id="IPR023298">
    <property type="entry name" value="ATPase_P-typ_TM_dom_sf"/>
</dbReference>
<feature type="region of interest" description="Disordered" evidence="8">
    <location>
        <begin position="1010"/>
        <end position="1042"/>
    </location>
</feature>
<feature type="transmembrane region" description="Helical" evidence="9">
    <location>
        <begin position="764"/>
        <end position="784"/>
    </location>
</feature>
<dbReference type="Pfam" id="PF00689">
    <property type="entry name" value="Cation_ATPase_C"/>
    <property type="match status" value="1"/>
</dbReference>
<dbReference type="Pfam" id="PF13246">
    <property type="entry name" value="Cation_ATPase"/>
    <property type="match status" value="1"/>
</dbReference>
<evidence type="ECO:0000256" key="9">
    <source>
        <dbReference type="SAM" id="Phobius"/>
    </source>
</evidence>
<dbReference type="InterPro" id="IPR023214">
    <property type="entry name" value="HAD_sf"/>
</dbReference>
<dbReference type="GO" id="GO:0005886">
    <property type="term" value="C:plasma membrane"/>
    <property type="evidence" value="ECO:0007669"/>
    <property type="project" value="TreeGrafter"/>
</dbReference>
<keyword evidence="13" id="KW-1185">Reference proteome</keyword>
<proteinExistence type="predicted"/>
<dbReference type="PANTHER" id="PTHR24093:SF470">
    <property type="entry name" value="CALCIUM-TRANSPORTING ATPASE 12, PLASMA MEMBRANE-TYPE-LIKE"/>
    <property type="match status" value="1"/>
</dbReference>
<evidence type="ECO:0008006" key="14">
    <source>
        <dbReference type="Google" id="ProtNLM"/>
    </source>
</evidence>